<reference evidence="1 2" key="1">
    <citation type="submission" date="2018-09" db="EMBL/GenBank/DDBJ databases">
        <title>Nocardia yunnanensis sp. nov., an actinomycete isolated from a soil sample.</title>
        <authorList>
            <person name="Zhang J."/>
        </authorList>
    </citation>
    <scope>NUCLEOTIDE SEQUENCE [LARGE SCALE GENOMIC DNA]</scope>
    <source>
        <strain evidence="1 2">CFHS0054</strain>
    </source>
</reference>
<organism evidence="1 2">
    <name type="scientific">Nocardia yunnanensis</name>
    <dbReference type="NCBI Taxonomy" id="2382165"/>
    <lineage>
        <taxon>Bacteria</taxon>
        <taxon>Bacillati</taxon>
        <taxon>Actinomycetota</taxon>
        <taxon>Actinomycetes</taxon>
        <taxon>Mycobacteriales</taxon>
        <taxon>Nocardiaceae</taxon>
        <taxon>Nocardia</taxon>
    </lineage>
</organism>
<proteinExistence type="predicted"/>
<evidence type="ECO:0000313" key="2">
    <source>
        <dbReference type="Proteomes" id="UP000267164"/>
    </source>
</evidence>
<name>A0A386ZI11_9NOCA</name>
<sequence>MHGMTTSLSTPGAHAELLARLLGNRAELAELVSGPLAAGLHSFVAERTKKPEGAGLPEEHGCVVRTETFLTFQGICERSDQQVSVDTRDKVDHLTDRGLFIRGLVLGCAHCTHVSFVPIDNLGSKFRCQRCLSDNNLTRERWHKPFAEPQWFYDLHPTARTLLSENGHVPLLLSHYLRQRSRRFADAAEFNLLGDDNRKKAETDLLALADEQLSVR</sequence>
<gene>
    <name evidence="1" type="ORF">D7D52_28640</name>
</gene>
<protein>
    <submittedName>
        <fullName evidence="1">Uncharacterized protein</fullName>
    </submittedName>
</protein>
<dbReference type="Proteomes" id="UP000267164">
    <property type="component" value="Chromosome"/>
</dbReference>
<evidence type="ECO:0000313" key="1">
    <source>
        <dbReference type="EMBL" id="AYF77126.1"/>
    </source>
</evidence>
<dbReference type="KEGG" id="nyu:D7D52_28640"/>
<dbReference type="AlphaFoldDB" id="A0A386ZI11"/>
<dbReference type="OrthoDB" id="3886134at2"/>
<accession>A0A386ZI11</accession>
<keyword evidence="2" id="KW-1185">Reference proteome</keyword>
<dbReference type="EMBL" id="CP032568">
    <property type="protein sequence ID" value="AYF77126.1"/>
    <property type="molecule type" value="Genomic_DNA"/>
</dbReference>